<organism evidence="3 4">
    <name type="scientific">Salana multivorans</name>
    <dbReference type="NCBI Taxonomy" id="120377"/>
    <lineage>
        <taxon>Bacteria</taxon>
        <taxon>Bacillati</taxon>
        <taxon>Actinomycetota</taxon>
        <taxon>Actinomycetes</taxon>
        <taxon>Micrococcales</taxon>
        <taxon>Beutenbergiaceae</taxon>
        <taxon>Salana</taxon>
    </lineage>
</organism>
<evidence type="ECO:0000313" key="4">
    <source>
        <dbReference type="Proteomes" id="UP000275356"/>
    </source>
</evidence>
<proteinExistence type="predicted"/>
<dbReference type="RefSeq" id="WP_123740721.1">
    <property type="nucleotide sequence ID" value="NZ_RKHQ01000002.1"/>
</dbReference>
<sequence>MRIVVAGGSGALGRALCGDLAARGHDVVVLTRSPSRDLPHRQVVWDGRTVGPWAAELEAEPAAGGDPASDVAVVNLAGRLVDARPTARNIADLRGSRVDATRALVAASTGAGRPVARWLQASTTAIWSDAGERRLDERSPLPEPGLAQMTGVARPWEASVEGAATQHLVVLRTSIVLAPGTPALDRLLLLSRLGLGGPVGSGRQWFSWIHLDDWLAVARSALGLGPVELPDGVVVAAAPHPVRNAELMAGLRRVVGRRVGLPTPSWLLRLGALALRTDPELALTGRSCTSAVLAAAGFRFRFDHLDEALADVVGPAA</sequence>
<dbReference type="Proteomes" id="UP000275356">
    <property type="component" value="Unassembled WGS sequence"/>
</dbReference>
<evidence type="ECO:0000313" key="3">
    <source>
        <dbReference type="EMBL" id="ROR93827.1"/>
    </source>
</evidence>
<evidence type="ECO:0000259" key="1">
    <source>
        <dbReference type="Pfam" id="PF01370"/>
    </source>
</evidence>
<dbReference type="Gene3D" id="3.40.50.720">
    <property type="entry name" value="NAD(P)-binding Rossmann-like Domain"/>
    <property type="match status" value="1"/>
</dbReference>
<comment type="caution">
    <text evidence="3">The sequence shown here is derived from an EMBL/GenBank/DDBJ whole genome shotgun (WGS) entry which is preliminary data.</text>
</comment>
<dbReference type="Pfam" id="PF01370">
    <property type="entry name" value="Epimerase"/>
    <property type="match status" value="1"/>
</dbReference>
<feature type="domain" description="NAD-dependent epimerase/dehydratase" evidence="1">
    <location>
        <begin position="3"/>
        <end position="215"/>
    </location>
</feature>
<name>A0A3N2D234_9MICO</name>
<dbReference type="PANTHER" id="PTHR11092:SF0">
    <property type="entry name" value="EPIMERASE FAMILY PROTEIN SDR39U1"/>
    <property type="match status" value="1"/>
</dbReference>
<accession>A0A3N2D234</accession>
<dbReference type="PANTHER" id="PTHR11092">
    <property type="entry name" value="SUGAR NUCLEOTIDE EPIMERASE RELATED"/>
    <property type="match status" value="1"/>
</dbReference>
<keyword evidence="4" id="KW-1185">Reference proteome</keyword>
<gene>
    <name evidence="3" type="ORF">EDD28_3255</name>
</gene>
<protein>
    <recommendedName>
        <fullName evidence="5">DUF1731 domain-containing protein</fullName>
    </recommendedName>
</protein>
<dbReference type="EMBL" id="RKHQ01000002">
    <property type="protein sequence ID" value="ROR93827.1"/>
    <property type="molecule type" value="Genomic_DNA"/>
</dbReference>
<dbReference type="AlphaFoldDB" id="A0A3N2D234"/>
<evidence type="ECO:0000259" key="2">
    <source>
        <dbReference type="Pfam" id="PF08338"/>
    </source>
</evidence>
<dbReference type="InterPro" id="IPR001509">
    <property type="entry name" value="Epimerase_deHydtase"/>
</dbReference>
<dbReference type="InterPro" id="IPR036291">
    <property type="entry name" value="NAD(P)-bd_dom_sf"/>
</dbReference>
<dbReference type="Pfam" id="PF08338">
    <property type="entry name" value="DUF1731"/>
    <property type="match status" value="1"/>
</dbReference>
<dbReference type="SUPFAM" id="SSF51735">
    <property type="entry name" value="NAD(P)-binding Rossmann-fold domains"/>
    <property type="match status" value="1"/>
</dbReference>
<reference evidence="3 4" key="1">
    <citation type="submission" date="2018-11" db="EMBL/GenBank/DDBJ databases">
        <title>Sequencing the genomes of 1000 actinobacteria strains.</title>
        <authorList>
            <person name="Klenk H.-P."/>
        </authorList>
    </citation>
    <scope>NUCLEOTIDE SEQUENCE [LARGE SCALE GENOMIC DNA]</scope>
    <source>
        <strain evidence="3 4">DSM 13521</strain>
    </source>
</reference>
<dbReference type="InterPro" id="IPR013549">
    <property type="entry name" value="DUF1731"/>
</dbReference>
<feature type="domain" description="DUF1731" evidence="2">
    <location>
        <begin position="263"/>
        <end position="312"/>
    </location>
</feature>
<dbReference type="OrthoDB" id="9801773at2"/>
<evidence type="ECO:0008006" key="5">
    <source>
        <dbReference type="Google" id="ProtNLM"/>
    </source>
</evidence>